<evidence type="ECO:0000313" key="2">
    <source>
        <dbReference type="Proteomes" id="UP000282597"/>
    </source>
</evidence>
<dbReference type="PROSITE" id="PS51194">
    <property type="entry name" value="HELICASE_CTER"/>
    <property type="match status" value="1"/>
</dbReference>
<dbReference type="InterPro" id="IPR011130">
    <property type="entry name" value="SecA_preprotein_X-link_dom"/>
</dbReference>
<dbReference type="PANTHER" id="PTHR30612:SF0">
    <property type="entry name" value="CHLOROPLAST PROTEIN-TRANSPORTING ATPASE"/>
    <property type="match status" value="1"/>
</dbReference>
<dbReference type="InterPro" id="IPR000185">
    <property type="entry name" value="SecA"/>
</dbReference>
<dbReference type="InterPro" id="IPR044722">
    <property type="entry name" value="SecA_SF2_C"/>
</dbReference>
<proteinExistence type="predicted"/>
<dbReference type="InterPro" id="IPR001650">
    <property type="entry name" value="Helicase_C-like"/>
</dbReference>
<dbReference type="SUPFAM" id="SSF81767">
    <property type="entry name" value="Pre-protein crosslinking domain of SecA"/>
    <property type="match status" value="1"/>
</dbReference>
<dbReference type="InterPro" id="IPR036670">
    <property type="entry name" value="SecA_X-link_sf"/>
</dbReference>
<gene>
    <name evidence="1" type="ORF">MCB1EB_0532</name>
</gene>
<reference evidence="1 2" key="1">
    <citation type="journal article" date="2018" name="Microbes Environ.">
        <title>Comparative Genomic Insights into Endofungal Lifestyles of Two Bacterial Endosymbionts, Mycoavidus cysteinexigens and Burkholderia rhizoxinica.</title>
        <authorList>
            <person name="Sharmin D."/>
            <person name="Guo Y."/>
            <person name="Nishizawa T."/>
            <person name="Ohshima S."/>
            <person name="Sato Y."/>
            <person name="Takashima Y."/>
            <person name="Narisawa K."/>
            <person name="Ohta H."/>
        </authorList>
    </citation>
    <scope>NUCLEOTIDE SEQUENCE [LARGE SCALE GENOMIC DNA]</scope>
    <source>
        <strain evidence="1 2">B1-EB</strain>
    </source>
</reference>
<dbReference type="Proteomes" id="UP000282597">
    <property type="component" value="Chromosome"/>
</dbReference>
<dbReference type="GO" id="GO:0006886">
    <property type="term" value="P:intracellular protein transport"/>
    <property type="evidence" value="ECO:0007669"/>
    <property type="project" value="InterPro"/>
</dbReference>
<dbReference type="PROSITE" id="PS51196">
    <property type="entry name" value="SECA_MOTOR_DEAD"/>
    <property type="match status" value="1"/>
</dbReference>
<dbReference type="Pfam" id="PF01043">
    <property type="entry name" value="SecA_PP_bind"/>
    <property type="match status" value="1"/>
</dbReference>
<accession>A0A2Z6ETE5</accession>
<keyword evidence="2" id="KW-1185">Reference proteome</keyword>
<dbReference type="SUPFAM" id="SSF52540">
    <property type="entry name" value="P-loop containing nucleoside triphosphate hydrolases"/>
    <property type="match status" value="2"/>
</dbReference>
<dbReference type="GO" id="GO:0006605">
    <property type="term" value="P:protein targeting"/>
    <property type="evidence" value="ECO:0007669"/>
    <property type="project" value="InterPro"/>
</dbReference>
<dbReference type="GO" id="GO:0017038">
    <property type="term" value="P:protein import"/>
    <property type="evidence" value="ECO:0007669"/>
    <property type="project" value="InterPro"/>
</dbReference>
<dbReference type="SMART" id="SM00957">
    <property type="entry name" value="SecA_DEAD"/>
    <property type="match status" value="1"/>
</dbReference>
<protein>
    <submittedName>
        <fullName evidence="1">Uncharacterized protein</fullName>
    </submittedName>
</protein>
<dbReference type="InterPro" id="IPR011115">
    <property type="entry name" value="SecA_DEAD"/>
</dbReference>
<evidence type="ECO:0000313" key="1">
    <source>
        <dbReference type="EMBL" id="BBE08693.1"/>
    </source>
</evidence>
<dbReference type="Pfam" id="PF07517">
    <property type="entry name" value="SecA_DEAD"/>
    <property type="match status" value="1"/>
</dbReference>
<sequence length="727" mass="82192">MLNAITPLRCIAPTHAKQQAKLAPAEKEGGSQTIEHVWQGQLSDLKASHQKRPLDNILAAFRGPSREVQYPLGNKVIRTIRERLVLVRESEQEIQNFSADQLKELMSRIKHALNPSSQTASHLQEKAICQLLALANHVFAQYFSFTPYSVQILAVLGILASKGNFKGSLAQIKTGEGKSTVITLLALILAYQGKCIDVITSTEYLAKRDKVKYKRFFDFFDITTSHICNKALTPDHFSGQIVYGTNYNFEFSVLFDKFHLTANRTLYNNRNSSRPFHVAIVDEVDNMLLDKASNSARIAYSSQKNLTALYPIIYDFVKNNCLEKEPDIDTISECAKLVKSYQLSNTQLQKFIDSAYRACFKYELKKHYCLRKQNEHARHDANLQIVIIDQDTGRLSENSRWQHGLHQFLEYKHGLPILDETLTLGALSHPAFFAYYGEIYGVTGSLGAEIERNEVTEMYGLTSFDVPTHKPPLTQQLPTVICNTTERAFNHTLLSEVTNTIKAARPCLILCRSIAMSDALYQFIEPKFSNIQLLNDVQNEDEDFLVASAVYSDSVTIATNAAGRGTDIAVCAKAARNGGLHVIFTFFPNSERVEIQGAGRAGRQGNPGSYRIIVPHDDELLAKTGSGNIETLIALRELMVVKASLTRRQYAAIYLAQHHILERFWNDFQYKYANSIHQHAILNKWAEFYTDLENIKVNVEHHFDTALSNYRNTLNSLYDHFMKNLSA</sequence>
<dbReference type="PRINTS" id="PR00906">
    <property type="entry name" value="SECA"/>
</dbReference>
<dbReference type="Gene3D" id="3.40.50.300">
    <property type="entry name" value="P-loop containing nucleotide triphosphate hydrolases"/>
    <property type="match status" value="2"/>
</dbReference>
<dbReference type="InterPro" id="IPR027417">
    <property type="entry name" value="P-loop_NTPase"/>
</dbReference>
<dbReference type="GO" id="GO:0016020">
    <property type="term" value="C:membrane"/>
    <property type="evidence" value="ECO:0007669"/>
    <property type="project" value="InterPro"/>
</dbReference>
<dbReference type="KEGG" id="mcys:MCB1EB_0532"/>
<dbReference type="InterPro" id="IPR014018">
    <property type="entry name" value="SecA_motor_DEAD"/>
</dbReference>
<organism evidence="1 2">
    <name type="scientific">Mycoavidus cysteinexigens</name>
    <dbReference type="NCBI Taxonomy" id="1553431"/>
    <lineage>
        <taxon>Bacteria</taxon>
        <taxon>Pseudomonadati</taxon>
        <taxon>Pseudomonadota</taxon>
        <taxon>Betaproteobacteria</taxon>
        <taxon>Burkholderiales</taxon>
        <taxon>Burkholderiaceae</taxon>
        <taxon>Mycoavidus</taxon>
    </lineage>
</organism>
<dbReference type="GO" id="GO:0005524">
    <property type="term" value="F:ATP binding"/>
    <property type="evidence" value="ECO:0007669"/>
    <property type="project" value="InterPro"/>
</dbReference>
<dbReference type="EMBL" id="AP018150">
    <property type="protein sequence ID" value="BBE08693.1"/>
    <property type="molecule type" value="Genomic_DNA"/>
</dbReference>
<dbReference type="Pfam" id="PF21090">
    <property type="entry name" value="P-loop_SecA"/>
    <property type="match status" value="2"/>
</dbReference>
<name>A0A2Z6ETE5_9BURK</name>
<dbReference type="Gene3D" id="3.90.1440.10">
    <property type="entry name" value="SecA, preprotein cross-linking domain"/>
    <property type="match status" value="1"/>
</dbReference>
<dbReference type="SMART" id="SM00958">
    <property type="entry name" value="SecA_PP_bind"/>
    <property type="match status" value="1"/>
</dbReference>
<dbReference type="AlphaFoldDB" id="A0A2Z6ETE5"/>
<dbReference type="RefSeq" id="WP_045363117.1">
    <property type="nucleotide sequence ID" value="NZ_AP018150.1"/>
</dbReference>
<dbReference type="PANTHER" id="PTHR30612">
    <property type="entry name" value="SECA INNER MEMBRANE COMPONENT OF SEC PROTEIN SECRETION SYSTEM"/>
    <property type="match status" value="1"/>
</dbReference>